<dbReference type="FunFam" id="2.40.30.20:FF:000001">
    <property type="entry name" value="ATP synthase subunit alpha"/>
    <property type="match status" value="1"/>
</dbReference>
<dbReference type="Pfam" id="PF00006">
    <property type="entry name" value="ATP-synt_ab"/>
    <property type="match status" value="1"/>
</dbReference>
<comment type="caution">
    <text evidence="14">The sequence shown here is derived from an EMBL/GenBank/DDBJ whole genome shotgun (WGS) entry which is preliminary data.</text>
</comment>
<comment type="subcellular location">
    <subcellularLocation>
        <location evidence="1">Mitochondrion inner membrane</location>
    </subcellularLocation>
</comment>
<feature type="domain" description="ATPase F1/V1/A1 complex alpha/beta subunit nucleotide-binding" evidence="12">
    <location>
        <begin position="151"/>
        <end position="254"/>
    </location>
</feature>
<dbReference type="InterPro" id="IPR027417">
    <property type="entry name" value="P-loop_NTPase"/>
</dbReference>
<dbReference type="GO" id="GO:0045259">
    <property type="term" value="C:proton-transporting ATP synthase complex"/>
    <property type="evidence" value="ECO:0007669"/>
    <property type="project" value="UniProtKB-KW"/>
</dbReference>
<keyword evidence="10" id="KW-0139">CF(1)</keyword>
<dbReference type="InterPro" id="IPR023366">
    <property type="entry name" value="ATP_synth_asu-like_sf"/>
</dbReference>
<dbReference type="InterPro" id="IPR004100">
    <property type="entry name" value="ATPase_F1/V1/A1_a/bsu_N"/>
</dbReference>
<dbReference type="SUPFAM" id="SSF52540">
    <property type="entry name" value="P-loop containing nucleoside triphosphate hydrolases"/>
    <property type="match status" value="1"/>
</dbReference>
<evidence type="ECO:0000259" key="13">
    <source>
        <dbReference type="Pfam" id="PF02874"/>
    </source>
</evidence>
<dbReference type="GO" id="GO:0005743">
    <property type="term" value="C:mitochondrial inner membrane"/>
    <property type="evidence" value="ECO:0007669"/>
    <property type="project" value="UniProtKB-SubCell"/>
</dbReference>
<name>A0A9Q0GK68_9MAGN</name>
<evidence type="ECO:0000256" key="10">
    <source>
        <dbReference type="ARBA" id="ARBA00023196"/>
    </source>
</evidence>
<dbReference type="InterPro" id="IPR036121">
    <property type="entry name" value="ATPase_F1/V1/A1_a/bsu_N_sf"/>
</dbReference>
<dbReference type="GO" id="GO:0043531">
    <property type="term" value="F:ADP binding"/>
    <property type="evidence" value="ECO:0007669"/>
    <property type="project" value="TreeGrafter"/>
</dbReference>
<evidence type="ECO:0000256" key="2">
    <source>
        <dbReference type="ARBA" id="ARBA00008936"/>
    </source>
</evidence>
<evidence type="ECO:0000256" key="8">
    <source>
        <dbReference type="ARBA" id="ARBA00023065"/>
    </source>
</evidence>
<dbReference type="PANTHER" id="PTHR48082:SF2">
    <property type="entry name" value="ATP SYNTHASE SUBUNIT ALPHA, MITOCHONDRIAL"/>
    <property type="match status" value="1"/>
</dbReference>
<evidence type="ECO:0000256" key="11">
    <source>
        <dbReference type="ARBA" id="ARBA00023310"/>
    </source>
</evidence>
<proteinExistence type="inferred from homology"/>
<dbReference type="PANTHER" id="PTHR48082">
    <property type="entry name" value="ATP SYNTHASE SUBUNIT ALPHA, MITOCHONDRIAL"/>
    <property type="match status" value="1"/>
</dbReference>
<evidence type="ECO:0000256" key="7">
    <source>
        <dbReference type="ARBA" id="ARBA00022840"/>
    </source>
</evidence>
<dbReference type="CDD" id="cd18116">
    <property type="entry name" value="ATP-synt_F1_alpha_N"/>
    <property type="match status" value="1"/>
</dbReference>
<feature type="domain" description="ATPase F1/V1/A1 complex alpha/beta subunit N-terminal" evidence="13">
    <location>
        <begin position="27"/>
        <end position="94"/>
    </location>
</feature>
<reference evidence="14" key="1">
    <citation type="journal article" date="2023" name="Plant J.">
        <title>The genome of the king protea, Protea cynaroides.</title>
        <authorList>
            <person name="Chang J."/>
            <person name="Duong T.A."/>
            <person name="Schoeman C."/>
            <person name="Ma X."/>
            <person name="Roodt D."/>
            <person name="Barker N."/>
            <person name="Li Z."/>
            <person name="Van de Peer Y."/>
            <person name="Mizrachi E."/>
        </authorList>
    </citation>
    <scope>NUCLEOTIDE SEQUENCE</scope>
    <source>
        <tissue evidence="14">Young leaves</tissue>
    </source>
</reference>
<evidence type="ECO:0000313" key="14">
    <source>
        <dbReference type="EMBL" id="KAJ4940054.1"/>
    </source>
</evidence>
<evidence type="ECO:0000256" key="3">
    <source>
        <dbReference type="ARBA" id="ARBA00016087"/>
    </source>
</evidence>
<protein>
    <recommendedName>
        <fullName evidence="3">ATP synthase subunit alpha, mitochondrial</fullName>
    </recommendedName>
</protein>
<dbReference type="OrthoDB" id="30023at2759"/>
<dbReference type="FunFam" id="3.40.50.300:FF:004039">
    <property type="entry name" value="ATP synthase subunit alpha, mitochondrial"/>
    <property type="match status" value="1"/>
</dbReference>
<dbReference type="AlphaFoldDB" id="A0A9Q0GK68"/>
<dbReference type="GO" id="GO:0005524">
    <property type="term" value="F:ATP binding"/>
    <property type="evidence" value="ECO:0007669"/>
    <property type="project" value="UniProtKB-KW"/>
</dbReference>
<evidence type="ECO:0000256" key="5">
    <source>
        <dbReference type="ARBA" id="ARBA00022741"/>
    </source>
</evidence>
<dbReference type="InterPro" id="IPR005294">
    <property type="entry name" value="ATP_synth_F1_asu"/>
</dbReference>
<keyword evidence="15" id="KW-1185">Reference proteome</keyword>
<keyword evidence="8" id="KW-0406">Ion transport</keyword>
<dbReference type="SUPFAM" id="SSF50615">
    <property type="entry name" value="N-terminal domain of alpha and beta subunits of F1 ATP synthase"/>
    <property type="match status" value="1"/>
</dbReference>
<comment type="similarity">
    <text evidence="2">Belongs to the ATPase alpha/beta chains family.</text>
</comment>
<dbReference type="Proteomes" id="UP001141806">
    <property type="component" value="Unassembled WGS sequence"/>
</dbReference>
<keyword evidence="11" id="KW-0066">ATP synthesis</keyword>
<dbReference type="EMBL" id="JAMYWD010001922">
    <property type="protein sequence ID" value="KAJ4940054.1"/>
    <property type="molecule type" value="Genomic_DNA"/>
</dbReference>
<keyword evidence="6" id="KW-0375">Hydrogen ion transport</keyword>
<keyword evidence="7" id="KW-0067">ATP-binding</keyword>
<accession>A0A9Q0GK68</accession>
<evidence type="ECO:0000256" key="6">
    <source>
        <dbReference type="ARBA" id="ARBA00022781"/>
    </source>
</evidence>
<sequence length="346" mass="37104">MELSPRAAELTTLLESRITNFYTNLKVDEIGRVVSVGDGIARVYGLNEIQAGEMVEFASGVKGIALNLENENVGIVVFGSDTAIKEGDLVKRTGSIVDVPAGKAMLGRVVDALGVPIDGRGALSDHERRRVEVKAPGIIERKSVHEPMQTGLKAVDSLVPIGRGQRELIIGDRQTGKTAIAIDTILNQKQMNSRGTSESETLYCVYVAIGQKRSTVAQLVQILSEANALEYSILVAATASDPAPLQFLAPYSGLDGLFPILAAAKSVLLLKVEPLNCGLKGTPGLAVQSWLALSRLWWLMHSTRYWLVALTTPPAGSAVITRVNGYYEELEATKIPRRKGSTSSGP</sequence>
<evidence type="ECO:0000256" key="4">
    <source>
        <dbReference type="ARBA" id="ARBA00022448"/>
    </source>
</evidence>
<dbReference type="Gene3D" id="2.40.30.20">
    <property type="match status" value="1"/>
</dbReference>
<organism evidence="14 15">
    <name type="scientific">Protea cynaroides</name>
    <dbReference type="NCBI Taxonomy" id="273540"/>
    <lineage>
        <taxon>Eukaryota</taxon>
        <taxon>Viridiplantae</taxon>
        <taxon>Streptophyta</taxon>
        <taxon>Embryophyta</taxon>
        <taxon>Tracheophyta</taxon>
        <taxon>Spermatophyta</taxon>
        <taxon>Magnoliopsida</taxon>
        <taxon>Proteales</taxon>
        <taxon>Proteaceae</taxon>
        <taxon>Protea</taxon>
    </lineage>
</organism>
<dbReference type="InterPro" id="IPR000194">
    <property type="entry name" value="ATPase_F1/V1/A1_a/bsu_nucl-bd"/>
</dbReference>
<evidence type="ECO:0000313" key="15">
    <source>
        <dbReference type="Proteomes" id="UP001141806"/>
    </source>
</evidence>
<evidence type="ECO:0000256" key="9">
    <source>
        <dbReference type="ARBA" id="ARBA00023136"/>
    </source>
</evidence>
<dbReference type="Pfam" id="PF02874">
    <property type="entry name" value="ATP-synt_ab_N"/>
    <property type="match status" value="1"/>
</dbReference>
<evidence type="ECO:0000259" key="12">
    <source>
        <dbReference type="Pfam" id="PF00006"/>
    </source>
</evidence>
<gene>
    <name evidence="14" type="ORF">NE237_014192</name>
</gene>
<dbReference type="GO" id="GO:0046933">
    <property type="term" value="F:proton-transporting ATP synthase activity, rotational mechanism"/>
    <property type="evidence" value="ECO:0007669"/>
    <property type="project" value="InterPro"/>
</dbReference>
<keyword evidence="4" id="KW-0813">Transport</keyword>
<dbReference type="Gene3D" id="3.40.50.300">
    <property type="entry name" value="P-loop containing nucleotide triphosphate hydrolases"/>
    <property type="match status" value="1"/>
</dbReference>
<keyword evidence="5" id="KW-0547">Nucleotide-binding</keyword>
<evidence type="ECO:0000256" key="1">
    <source>
        <dbReference type="ARBA" id="ARBA00004273"/>
    </source>
</evidence>
<keyword evidence="9" id="KW-0472">Membrane</keyword>